<dbReference type="SUPFAM" id="SSF69593">
    <property type="entry name" value="Glycerol-3-phosphate (1)-acyltransferase"/>
    <property type="match status" value="1"/>
</dbReference>
<dbReference type="STRING" id="1291052.FC18_GL000655"/>
<dbReference type="GO" id="GO:0006654">
    <property type="term" value="P:phosphatidic acid biosynthetic process"/>
    <property type="evidence" value="ECO:0007669"/>
    <property type="project" value="TreeGrafter"/>
</dbReference>
<dbReference type="EMBL" id="AYYO01000009">
    <property type="protein sequence ID" value="KRM56126.1"/>
    <property type="molecule type" value="Genomic_DNA"/>
</dbReference>
<dbReference type="PANTHER" id="PTHR10434">
    <property type="entry name" value="1-ACYL-SN-GLYCEROL-3-PHOSPHATE ACYLTRANSFERASE"/>
    <property type="match status" value="1"/>
</dbReference>
<keyword evidence="1 4" id="KW-0808">Transferase</keyword>
<keyword evidence="2 4" id="KW-0012">Acyltransferase</keyword>
<sequence length="288" mass="32383">MTFADQILQGEHLTAINNIKAAVAAADYTAKVEPGDPVLTPEAEKAELQRYLQHSSTASFRTKTLIARKMMDTAASWVGRSVQFVGRENLAAVQGGAIVTSNHFSPIENLFVRSAARGHRLHIVSQLTNLMMHGVLGFLMNYGDTIPLGNRREWVGREFPELIHKCLVRGQWVLIYPEQEMWFNYRKPRPVQRGAYYYAARFNVPVVSMFVSMETTTRKVNKDFNAIKYTVHVLPPIYPDQTLGVRAASIKMAATDYAQKCAAYTAAYGKELDYTFQPSDIAGWQQKG</sequence>
<reference evidence="4 5" key="1">
    <citation type="journal article" date="2015" name="Genome Announc.">
        <title>Expanding the biotechnology potential of lactobacilli through comparative genomics of 213 strains and associated genera.</title>
        <authorList>
            <person name="Sun Z."/>
            <person name="Harris H.M."/>
            <person name="McCann A."/>
            <person name="Guo C."/>
            <person name="Argimon S."/>
            <person name="Zhang W."/>
            <person name="Yang X."/>
            <person name="Jeffery I.B."/>
            <person name="Cooney J.C."/>
            <person name="Kagawa T.F."/>
            <person name="Liu W."/>
            <person name="Song Y."/>
            <person name="Salvetti E."/>
            <person name="Wrobel A."/>
            <person name="Rasinkangas P."/>
            <person name="Parkhill J."/>
            <person name="Rea M.C."/>
            <person name="O'Sullivan O."/>
            <person name="Ritari J."/>
            <person name="Douillard F.P."/>
            <person name="Paul Ross R."/>
            <person name="Yang R."/>
            <person name="Briner A.E."/>
            <person name="Felis G.E."/>
            <person name="de Vos W.M."/>
            <person name="Barrangou R."/>
            <person name="Klaenhammer T.R."/>
            <person name="Caufield P.W."/>
            <person name="Cui Y."/>
            <person name="Zhang H."/>
            <person name="O'Toole P.W."/>
        </authorList>
    </citation>
    <scope>NUCLEOTIDE SEQUENCE [LARGE SCALE GENOMIC DNA]</scope>
    <source>
        <strain evidence="4 5">DSM 20505</strain>
    </source>
</reference>
<dbReference type="AlphaFoldDB" id="A0A0R1ZMA5"/>
<protein>
    <submittedName>
        <fullName evidence="4">1-acyl-sn-glycerol-3-phosphate acyltransferase</fullName>
    </submittedName>
</protein>
<dbReference type="PANTHER" id="PTHR10434:SF66">
    <property type="entry name" value="PHOSPHOLIPID_GLYCEROL ACYLTRANSFERASE DOMAIN-CONTAINING PROTEIN"/>
    <property type="match status" value="1"/>
</dbReference>
<evidence type="ECO:0000313" key="4">
    <source>
        <dbReference type="EMBL" id="KRM56126.1"/>
    </source>
</evidence>
<dbReference type="InterPro" id="IPR002123">
    <property type="entry name" value="Plipid/glycerol_acylTrfase"/>
</dbReference>
<dbReference type="SMART" id="SM00563">
    <property type="entry name" value="PlsC"/>
    <property type="match status" value="1"/>
</dbReference>
<feature type="domain" description="Phospholipid/glycerol acyltransferase" evidence="3">
    <location>
        <begin position="97"/>
        <end position="214"/>
    </location>
</feature>
<evidence type="ECO:0000256" key="2">
    <source>
        <dbReference type="ARBA" id="ARBA00023315"/>
    </source>
</evidence>
<organism evidence="4 5">
    <name type="scientific">Lacticaseibacillus sharpeae JCM 1186 = DSM 20505</name>
    <dbReference type="NCBI Taxonomy" id="1291052"/>
    <lineage>
        <taxon>Bacteria</taxon>
        <taxon>Bacillati</taxon>
        <taxon>Bacillota</taxon>
        <taxon>Bacilli</taxon>
        <taxon>Lactobacillales</taxon>
        <taxon>Lactobacillaceae</taxon>
        <taxon>Lacticaseibacillus</taxon>
    </lineage>
</organism>
<accession>A0A0R1ZMA5</accession>
<name>A0A0R1ZMA5_9LACO</name>
<proteinExistence type="predicted"/>
<gene>
    <name evidence="4" type="ORF">FC18_GL000655</name>
</gene>
<dbReference type="RefSeq" id="WP_056975382.1">
    <property type="nucleotide sequence ID" value="NZ_AYYO01000009.1"/>
</dbReference>
<evidence type="ECO:0000256" key="1">
    <source>
        <dbReference type="ARBA" id="ARBA00022679"/>
    </source>
</evidence>
<keyword evidence="5" id="KW-1185">Reference proteome</keyword>
<comment type="caution">
    <text evidence="4">The sequence shown here is derived from an EMBL/GenBank/DDBJ whole genome shotgun (WGS) entry which is preliminary data.</text>
</comment>
<dbReference type="CDD" id="cd07989">
    <property type="entry name" value="LPLAT_AGPAT-like"/>
    <property type="match status" value="1"/>
</dbReference>
<dbReference type="Proteomes" id="UP000051679">
    <property type="component" value="Unassembled WGS sequence"/>
</dbReference>
<dbReference type="Pfam" id="PF01553">
    <property type="entry name" value="Acyltransferase"/>
    <property type="match status" value="1"/>
</dbReference>
<dbReference type="PATRIC" id="fig|1291052.5.peg.668"/>
<evidence type="ECO:0000259" key="3">
    <source>
        <dbReference type="SMART" id="SM00563"/>
    </source>
</evidence>
<dbReference type="GO" id="GO:0003841">
    <property type="term" value="F:1-acylglycerol-3-phosphate O-acyltransferase activity"/>
    <property type="evidence" value="ECO:0007669"/>
    <property type="project" value="TreeGrafter"/>
</dbReference>
<evidence type="ECO:0000313" key="5">
    <source>
        <dbReference type="Proteomes" id="UP000051679"/>
    </source>
</evidence>